<evidence type="ECO:0000313" key="2">
    <source>
        <dbReference type="Proteomes" id="UP001585080"/>
    </source>
</evidence>
<dbReference type="EMBL" id="JAYMRP010000040">
    <property type="protein sequence ID" value="MFB8777154.1"/>
    <property type="molecule type" value="Genomic_DNA"/>
</dbReference>
<comment type="caution">
    <text evidence="1">The sequence shown here is derived from an EMBL/GenBank/DDBJ whole genome shotgun (WGS) entry which is preliminary data.</text>
</comment>
<organism evidence="1 2">
    <name type="scientific">Streptomyces broussonetiae</name>
    <dbReference type="NCBI Taxonomy" id="2686304"/>
    <lineage>
        <taxon>Bacteria</taxon>
        <taxon>Bacillati</taxon>
        <taxon>Actinomycetota</taxon>
        <taxon>Actinomycetes</taxon>
        <taxon>Kitasatosporales</taxon>
        <taxon>Streptomycetaceae</taxon>
        <taxon>Streptomyces</taxon>
    </lineage>
</organism>
<dbReference type="RefSeq" id="WP_376735644.1">
    <property type="nucleotide sequence ID" value="NZ_JAYMRP010000040.1"/>
</dbReference>
<sequence>MAVGLGLLFVPGSWPRVASWGRRGAILGVEARLSVVLGVQSLGKVGHEQLNERFGEVCASNLFVDDPEACEHCLVQLSPYVAGCTEVQPMGIGAQQQHLIHHAHHGIGLYLATLDDLPSVGQFVSDALLLGLEQVKWDGVGVPGLQELQPLVFELPHSLLLALQLRLVAGLLAREASCDVLADAGCLGLGEVHPHPPVGHRCLDVGNEYCGLRAVLPLGSAKTVEVRVDRSPAVLDVADPHP</sequence>
<proteinExistence type="predicted"/>
<gene>
    <name evidence="1" type="ORF">VSS16_31285</name>
</gene>
<name>A0ABV5EJY1_9ACTN</name>
<evidence type="ECO:0000313" key="1">
    <source>
        <dbReference type="EMBL" id="MFB8777154.1"/>
    </source>
</evidence>
<reference evidence="1 2" key="1">
    <citation type="submission" date="2024-01" db="EMBL/GenBank/DDBJ databases">
        <title>Genome mining of biosynthetic gene clusters to explore secondary metabolites of Streptomyces sp.</title>
        <authorList>
            <person name="Baig A."/>
            <person name="Ajitkumar Shintre N."/>
            <person name="Kumar H."/>
            <person name="Anbarasu A."/>
            <person name="Ramaiah S."/>
        </authorList>
    </citation>
    <scope>NUCLEOTIDE SEQUENCE [LARGE SCALE GENOMIC DNA]</scope>
    <source>
        <strain evidence="1 2">A57</strain>
    </source>
</reference>
<accession>A0ABV5EJY1</accession>
<dbReference type="Proteomes" id="UP001585080">
    <property type="component" value="Unassembled WGS sequence"/>
</dbReference>
<keyword evidence="2" id="KW-1185">Reference proteome</keyword>
<protein>
    <submittedName>
        <fullName evidence="1">Uncharacterized protein</fullName>
    </submittedName>
</protein>